<accession>A0A563VZ08</accession>
<feature type="compositionally biased region" description="Polar residues" evidence="4">
    <location>
        <begin position="380"/>
        <end position="393"/>
    </location>
</feature>
<feature type="region of interest" description="Disordered" evidence="4">
    <location>
        <begin position="377"/>
        <end position="438"/>
    </location>
</feature>
<evidence type="ECO:0000313" key="7">
    <source>
        <dbReference type="Proteomes" id="UP000320055"/>
    </source>
</evidence>
<keyword evidence="3" id="KW-0804">Transcription</keyword>
<organism evidence="6 7">
    <name type="scientific">Hyella patelloides LEGE 07179</name>
    <dbReference type="NCBI Taxonomy" id="945734"/>
    <lineage>
        <taxon>Bacteria</taxon>
        <taxon>Bacillati</taxon>
        <taxon>Cyanobacteriota</taxon>
        <taxon>Cyanophyceae</taxon>
        <taxon>Pleurocapsales</taxon>
        <taxon>Hyellaceae</taxon>
        <taxon>Hyella</taxon>
    </lineage>
</organism>
<name>A0A563VZ08_9CYAN</name>
<dbReference type="Proteomes" id="UP000320055">
    <property type="component" value="Unassembled WGS sequence"/>
</dbReference>
<dbReference type="AlphaFoldDB" id="A0A563VZ08"/>
<feature type="domain" description="HTH araC/xylS-type" evidence="5">
    <location>
        <begin position="3"/>
        <end position="101"/>
    </location>
</feature>
<proteinExistence type="predicted"/>
<evidence type="ECO:0000256" key="3">
    <source>
        <dbReference type="ARBA" id="ARBA00023163"/>
    </source>
</evidence>
<feature type="compositionally biased region" description="Polar residues" evidence="4">
    <location>
        <begin position="428"/>
        <end position="437"/>
    </location>
</feature>
<keyword evidence="1" id="KW-0805">Transcription regulation</keyword>
<dbReference type="PANTHER" id="PTHR46796">
    <property type="entry name" value="HTH-TYPE TRANSCRIPTIONAL ACTIVATOR RHAS-RELATED"/>
    <property type="match status" value="1"/>
</dbReference>
<dbReference type="SUPFAM" id="SSF46689">
    <property type="entry name" value="Homeodomain-like"/>
    <property type="match status" value="2"/>
</dbReference>
<dbReference type="RefSeq" id="WP_144875419.1">
    <property type="nucleotide sequence ID" value="NZ_LR214212.1"/>
</dbReference>
<keyword evidence="2" id="KW-0238">DNA-binding</keyword>
<dbReference type="GO" id="GO:0043565">
    <property type="term" value="F:sequence-specific DNA binding"/>
    <property type="evidence" value="ECO:0007669"/>
    <property type="project" value="InterPro"/>
</dbReference>
<dbReference type="Pfam" id="PF12833">
    <property type="entry name" value="HTH_18"/>
    <property type="match status" value="1"/>
</dbReference>
<dbReference type="InterPro" id="IPR050204">
    <property type="entry name" value="AraC_XylS_family_regulators"/>
</dbReference>
<dbReference type="InterPro" id="IPR018062">
    <property type="entry name" value="HTH_AraC-typ_CS"/>
</dbReference>
<gene>
    <name evidence="6" type="ORF">H1P_4780001</name>
</gene>
<dbReference type="EMBL" id="CAACVJ010000421">
    <property type="protein sequence ID" value="VEP16635.1"/>
    <property type="molecule type" value="Genomic_DNA"/>
</dbReference>
<reference evidence="6 7" key="1">
    <citation type="submission" date="2019-01" db="EMBL/GenBank/DDBJ databases">
        <authorList>
            <person name="Brito A."/>
        </authorList>
    </citation>
    <scope>NUCLEOTIDE SEQUENCE [LARGE SCALE GENOMIC DNA]</scope>
    <source>
        <strain evidence="6">1</strain>
    </source>
</reference>
<evidence type="ECO:0000256" key="4">
    <source>
        <dbReference type="SAM" id="MobiDB-lite"/>
    </source>
</evidence>
<dbReference type="GO" id="GO:0003700">
    <property type="term" value="F:DNA-binding transcription factor activity"/>
    <property type="evidence" value="ECO:0007669"/>
    <property type="project" value="InterPro"/>
</dbReference>
<dbReference type="OrthoDB" id="2559672at2"/>
<evidence type="ECO:0000256" key="1">
    <source>
        <dbReference type="ARBA" id="ARBA00023015"/>
    </source>
</evidence>
<dbReference type="PANTHER" id="PTHR46796:SF6">
    <property type="entry name" value="ARAC SUBFAMILY"/>
    <property type="match status" value="1"/>
</dbReference>
<dbReference type="InterPro" id="IPR009057">
    <property type="entry name" value="Homeodomain-like_sf"/>
</dbReference>
<dbReference type="PROSITE" id="PS01124">
    <property type="entry name" value="HTH_ARAC_FAMILY_2"/>
    <property type="match status" value="1"/>
</dbReference>
<dbReference type="InterPro" id="IPR018060">
    <property type="entry name" value="HTH_AraC"/>
</dbReference>
<dbReference type="PROSITE" id="PS00041">
    <property type="entry name" value="HTH_ARAC_FAMILY_1"/>
    <property type="match status" value="1"/>
</dbReference>
<sequence>MLNQTIEYINANLDRPLKLDNLAELARLSPRHFSRKFKQVTGLSPHQYIIVCRLEKAKYLLVHTDIPIIEIAFLVGFNSQSHLHRYFKLSYGITPKSFRRKHKKSASRVNSFCGLFYIWMSEIFNFSENDLSPKLHDYYRFDYLRTPFSFSASTISVNGHLLPTLLNISLLEKTYSAENKLIVEDNSYSKPDKEFLNIRLNPFELLFSRSNINSKYNDNYQLNTEVNKKLTFPNKHGFPNIARKGNIEFGGSMSSRIIEEHLEKVGEQELYVIEEVDTIKTNLSDIFREINSGFDSESFNPQSQFNDVPPIEEPDFVNTTSDITTDINVSGETDLGIDSELSTSQSQFSDLVVVKDSSVINIKDDVTNDLLDVFGETDSGLDSEQSNSQNQLEDVSPIEQPDVTNTKDDVTADGVDFSGETDLGLDSELSNSQNQLEDVSPIEQPDVANTTDGLTEDEINNVTENFIFSSLNPDSPINLNVESIVEKKSDDSLLVVTQDYLLIDMHTDGLFNAARNASIDDILNITEENNFLPIDVDEIQYISLSNEESTSPNLNENLINDENTLGKVDQNIIITENEF</sequence>
<protein>
    <recommendedName>
        <fullName evidence="5">HTH araC/xylS-type domain-containing protein</fullName>
    </recommendedName>
</protein>
<evidence type="ECO:0000259" key="5">
    <source>
        <dbReference type="PROSITE" id="PS01124"/>
    </source>
</evidence>
<keyword evidence="7" id="KW-1185">Reference proteome</keyword>
<dbReference type="SMART" id="SM00342">
    <property type="entry name" value="HTH_ARAC"/>
    <property type="match status" value="1"/>
</dbReference>
<evidence type="ECO:0000256" key="2">
    <source>
        <dbReference type="ARBA" id="ARBA00023125"/>
    </source>
</evidence>
<dbReference type="Gene3D" id="1.10.10.60">
    <property type="entry name" value="Homeodomain-like"/>
    <property type="match status" value="2"/>
</dbReference>
<evidence type="ECO:0000313" key="6">
    <source>
        <dbReference type="EMBL" id="VEP16635.1"/>
    </source>
</evidence>